<protein>
    <submittedName>
        <fullName evidence="3">Putative C2H2 type zinc finger domain-containing protein</fullName>
    </submittedName>
</protein>
<dbReference type="Proteomes" id="UP000039046">
    <property type="component" value="Unassembled WGS sequence"/>
</dbReference>
<dbReference type="OrthoDB" id="6077919at2759"/>
<feature type="region of interest" description="Disordered" evidence="1">
    <location>
        <begin position="382"/>
        <end position="412"/>
    </location>
</feature>
<dbReference type="InterPro" id="IPR013087">
    <property type="entry name" value="Znf_C2H2_type"/>
</dbReference>
<feature type="compositionally biased region" description="Polar residues" evidence="1">
    <location>
        <begin position="38"/>
        <end position="49"/>
    </location>
</feature>
<feature type="region of interest" description="Disordered" evidence="1">
    <location>
        <begin position="1"/>
        <end position="73"/>
    </location>
</feature>
<feature type="compositionally biased region" description="Polar residues" evidence="1">
    <location>
        <begin position="1"/>
        <end position="23"/>
    </location>
</feature>
<dbReference type="STRING" id="1531966.A0A0A1T7K6"/>
<feature type="compositionally biased region" description="Basic and acidic residues" evidence="1">
    <location>
        <begin position="123"/>
        <end position="133"/>
    </location>
</feature>
<feature type="region of interest" description="Disordered" evidence="1">
    <location>
        <begin position="170"/>
        <end position="278"/>
    </location>
</feature>
<dbReference type="PANTHER" id="PTHR46179:SF19">
    <property type="entry name" value="C2H2 FINGER DOMAIN TRANSCRIPTION FACTOR (EUROFUNG)-RELATED"/>
    <property type="match status" value="1"/>
</dbReference>
<evidence type="ECO:0000259" key="2">
    <source>
        <dbReference type="SMART" id="SM00355"/>
    </source>
</evidence>
<organism evidence="3 4">
    <name type="scientific">[Torrubiella] hemipterigena</name>
    <dbReference type="NCBI Taxonomy" id="1531966"/>
    <lineage>
        <taxon>Eukaryota</taxon>
        <taxon>Fungi</taxon>
        <taxon>Dikarya</taxon>
        <taxon>Ascomycota</taxon>
        <taxon>Pezizomycotina</taxon>
        <taxon>Sordariomycetes</taxon>
        <taxon>Hypocreomycetidae</taxon>
        <taxon>Hypocreales</taxon>
        <taxon>Clavicipitaceae</taxon>
        <taxon>Clavicipitaceae incertae sedis</taxon>
        <taxon>'Torrubiella' clade</taxon>
    </lineage>
</organism>
<name>A0A0A1T7K6_9HYPO</name>
<reference evidence="3 4" key="1">
    <citation type="journal article" date="2015" name="Genome Announc.">
        <title>Draft Genome Sequence and Gene Annotation of the Entomopathogenic Fungus Verticillium hemipterigenum.</title>
        <authorList>
            <person name="Horn F."/>
            <person name="Habel A."/>
            <person name="Scharf D.H."/>
            <person name="Dworschak J."/>
            <person name="Brakhage A.A."/>
            <person name="Guthke R."/>
            <person name="Hertweck C."/>
            <person name="Linde J."/>
        </authorList>
    </citation>
    <scope>NUCLEOTIDE SEQUENCE [LARGE SCALE GENOMIC DNA]</scope>
</reference>
<dbReference type="SMART" id="SM00355">
    <property type="entry name" value="ZnF_C2H2"/>
    <property type="match status" value="3"/>
</dbReference>
<dbReference type="SUPFAM" id="SSF57667">
    <property type="entry name" value="beta-beta-alpha zinc fingers"/>
    <property type="match status" value="1"/>
</dbReference>
<dbReference type="GO" id="GO:0006357">
    <property type="term" value="P:regulation of transcription by RNA polymerase II"/>
    <property type="evidence" value="ECO:0007669"/>
    <property type="project" value="TreeGrafter"/>
</dbReference>
<keyword evidence="4" id="KW-1185">Reference proteome</keyword>
<dbReference type="AlphaFoldDB" id="A0A0A1T7K6"/>
<evidence type="ECO:0000256" key="1">
    <source>
        <dbReference type="SAM" id="MobiDB-lite"/>
    </source>
</evidence>
<feature type="compositionally biased region" description="Polar residues" evidence="1">
    <location>
        <begin position="233"/>
        <end position="278"/>
    </location>
</feature>
<feature type="compositionally biased region" description="Basic residues" evidence="1">
    <location>
        <begin position="402"/>
        <end position="412"/>
    </location>
</feature>
<feature type="region of interest" description="Disordered" evidence="1">
    <location>
        <begin position="114"/>
        <end position="133"/>
    </location>
</feature>
<feature type="domain" description="C2H2-type" evidence="2">
    <location>
        <begin position="353"/>
        <end position="378"/>
    </location>
</feature>
<proteinExistence type="predicted"/>
<feature type="domain" description="C2H2-type" evidence="2">
    <location>
        <begin position="319"/>
        <end position="348"/>
    </location>
</feature>
<dbReference type="Gene3D" id="3.30.160.60">
    <property type="entry name" value="Classic Zinc Finger"/>
    <property type="match status" value="1"/>
</dbReference>
<dbReference type="InterPro" id="IPR036236">
    <property type="entry name" value="Znf_C2H2_sf"/>
</dbReference>
<dbReference type="EMBL" id="CDHN01000001">
    <property type="protein sequence ID" value="CEJ81339.1"/>
    <property type="molecule type" value="Genomic_DNA"/>
</dbReference>
<gene>
    <name evidence="3" type="ORF">VHEMI01472</name>
</gene>
<dbReference type="InterPro" id="IPR051061">
    <property type="entry name" value="Zinc_finger_trans_reg"/>
</dbReference>
<evidence type="ECO:0000313" key="3">
    <source>
        <dbReference type="EMBL" id="CEJ81339.1"/>
    </source>
</evidence>
<accession>A0A0A1T7K6</accession>
<sequence length="412" mass="45781">MTSLHRQRDCYSSQLGSRQQEQPRQPAITPRSIPHPRTSLTPVDSSPSVSPELLGYSNSTRCRISTPPDLPHTSTVYKKMHTNYRTDNGDDALLSQYHRDISSSTQFLSIHDDCSPTYPDQVPRSRHDYARPSEKRMAPDILTPSGELPPLQIDYPRLDQGVQSLPSIRSTLGDLNTLPPLESSRGIEPRVTNRSSHESAFGHSQHRNHNMAPSPPMSPDQSYRVSLPPRGSVTIQMPPISSTGRSPFDSSMRSNASAHNSESPVSAGITSPSLSQADTVSSTTAGSFVCSYPGCKAQPFQTQYLLNSHANVHSSARPHYCPVQGCPRSEGGKGFKRKNEMIRHGLVHDSPGYICPFCPDREHRYPRPDNLQRHVRVHHVDKDKDDPLLRDVLAQRPDGPNRGRRRRGNSSS</sequence>
<dbReference type="PANTHER" id="PTHR46179">
    <property type="entry name" value="ZINC FINGER PROTEIN"/>
    <property type="match status" value="1"/>
</dbReference>
<feature type="domain" description="C2H2-type" evidence="2">
    <location>
        <begin position="288"/>
        <end position="313"/>
    </location>
</feature>
<dbReference type="GO" id="GO:0005634">
    <property type="term" value="C:nucleus"/>
    <property type="evidence" value="ECO:0007669"/>
    <property type="project" value="TreeGrafter"/>
</dbReference>
<evidence type="ECO:0000313" key="4">
    <source>
        <dbReference type="Proteomes" id="UP000039046"/>
    </source>
</evidence>
<dbReference type="HOGENOM" id="CLU_021529_1_0_1"/>